<evidence type="ECO:0000256" key="1">
    <source>
        <dbReference type="SAM" id="MobiDB-lite"/>
    </source>
</evidence>
<dbReference type="KEGG" id="dpx:DAPPUDRAFT_248382"/>
<dbReference type="HOGENOM" id="CLU_2690333_0_0_1"/>
<protein>
    <submittedName>
        <fullName evidence="2">Uncharacterized protein</fullName>
    </submittedName>
</protein>
<dbReference type="EMBL" id="GL732566">
    <property type="protein sequence ID" value="EFX76730.1"/>
    <property type="molecule type" value="Genomic_DNA"/>
</dbReference>
<organism evidence="2 3">
    <name type="scientific">Daphnia pulex</name>
    <name type="common">Water flea</name>
    <dbReference type="NCBI Taxonomy" id="6669"/>
    <lineage>
        <taxon>Eukaryota</taxon>
        <taxon>Metazoa</taxon>
        <taxon>Ecdysozoa</taxon>
        <taxon>Arthropoda</taxon>
        <taxon>Crustacea</taxon>
        <taxon>Branchiopoda</taxon>
        <taxon>Diplostraca</taxon>
        <taxon>Cladocera</taxon>
        <taxon>Anomopoda</taxon>
        <taxon>Daphniidae</taxon>
        <taxon>Daphnia</taxon>
    </lineage>
</organism>
<accession>E9GUJ2</accession>
<evidence type="ECO:0000313" key="3">
    <source>
        <dbReference type="Proteomes" id="UP000000305"/>
    </source>
</evidence>
<evidence type="ECO:0000313" key="2">
    <source>
        <dbReference type="EMBL" id="EFX76730.1"/>
    </source>
</evidence>
<feature type="compositionally biased region" description="Polar residues" evidence="1">
    <location>
        <begin position="54"/>
        <end position="74"/>
    </location>
</feature>
<sequence length="74" mass="8530">MSKPMEPSSYQKPSSVRKLNYGTKQYEKNMNHLLETTHGQYADCLPARKKSQMDTETPTRVQNNCTTIRGSVRH</sequence>
<gene>
    <name evidence="2" type="ORF">DAPPUDRAFT_248382</name>
</gene>
<name>E9GUJ2_DAPPU</name>
<feature type="region of interest" description="Disordered" evidence="1">
    <location>
        <begin position="50"/>
        <end position="74"/>
    </location>
</feature>
<reference evidence="2 3" key="1">
    <citation type="journal article" date="2011" name="Science">
        <title>The ecoresponsive genome of Daphnia pulex.</title>
        <authorList>
            <person name="Colbourne J.K."/>
            <person name="Pfrender M.E."/>
            <person name="Gilbert D."/>
            <person name="Thomas W.K."/>
            <person name="Tucker A."/>
            <person name="Oakley T.H."/>
            <person name="Tokishita S."/>
            <person name="Aerts A."/>
            <person name="Arnold G.J."/>
            <person name="Basu M.K."/>
            <person name="Bauer D.J."/>
            <person name="Caceres C.E."/>
            <person name="Carmel L."/>
            <person name="Casola C."/>
            <person name="Choi J.H."/>
            <person name="Detter J.C."/>
            <person name="Dong Q."/>
            <person name="Dusheyko S."/>
            <person name="Eads B.D."/>
            <person name="Frohlich T."/>
            <person name="Geiler-Samerotte K.A."/>
            <person name="Gerlach D."/>
            <person name="Hatcher P."/>
            <person name="Jogdeo S."/>
            <person name="Krijgsveld J."/>
            <person name="Kriventseva E.V."/>
            <person name="Kultz D."/>
            <person name="Laforsch C."/>
            <person name="Lindquist E."/>
            <person name="Lopez J."/>
            <person name="Manak J.R."/>
            <person name="Muller J."/>
            <person name="Pangilinan J."/>
            <person name="Patwardhan R.P."/>
            <person name="Pitluck S."/>
            <person name="Pritham E.J."/>
            <person name="Rechtsteiner A."/>
            <person name="Rho M."/>
            <person name="Rogozin I.B."/>
            <person name="Sakarya O."/>
            <person name="Salamov A."/>
            <person name="Schaack S."/>
            <person name="Shapiro H."/>
            <person name="Shiga Y."/>
            <person name="Skalitzky C."/>
            <person name="Smith Z."/>
            <person name="Souvorov A."/>
            <person name="Sung W."/>
            <person name="Tang Z."/>
            <person name="Tsuchiya D."/>
            <person name="Tu H."/>
            <person name="Vos H."/>
            <person name="Wang M."/>
            <person name="Wolf Y.I."/>
            <person name="Yamagata H."/>
            <person name="Yamada T."/>
            <person name="Ye Y."/>
            <person name="Shaw J.R."/>
            <person name="Andrews J."/>
            <person name="Crease T.J."/>
            <person name="Tang H."/>
            <person name="Lucas S.M."/>
            <person name="Robertson H.M."/>
            <person name="Bork P."/>
            <person name="Koonin E.V."/>
            <person name="Zdobnov E.M."/>
            <person name="Grigoriev I.V."/>
            <person name="Lynch M."/>
            <person name="Boore J.L."/>
        </authorList>
    </citation>
    <scope>NUCLEOTIDE SEQUENCE [LARGE SCALE GENOMIC DNA]</scope>
</reference>
<dbReference type="InParanoid" id="E9GUJ2"/>
<proteinExistence type="predicted"/>
<keyword evidence="3" id="KW-1185">Reference proteome</keyword>
<dbReference type="AlphaFoldDB" id="E9GUJ2"/>
<dbReference type="Proteomes" id="UP000000305">
    <property type="component" value="Unassembled WGS sequence"/>
</dbReference>